<dbReference type="InterPro" id="IPR036291">
    <property type="entry name" value="NAD(P)-bd_dom_sf"/>
</dbReference>
<dbReference type="GO" id="GO:0070402">
    <property type="term" value="F:NADPH binding"/>
    <property type="evidence" value="ECO:0007669"/>
    <property type="project" value="InterPro"/>
</dbReference>
<dbReference type="HAMAP" id="MF_00183">
    <property type="entry name" value="DXP_reductoisom"/>
    <property type="match status" value="1"/>
</dbReference>
<evidence type="ECO:0000259" key="14">
    <source>
        <dbReference type="Pfam" id="PF13288"/>
    </source>
</evidence>
<keyword evidence="10" id="KW-0414">Isoprene biosynthesis</keyword>
<dbReference type="PANTHER" id="PTHR30525:SF0">
    <property type="entry name" value="1-DEOXY-D-XYLULOSE 5-PHOSPHATE REDUCTOISOMERASE, CHLOROPLASTIC"/>
    <property type="match status" value="1"/>
</dbReference>
<evidence type="ECO:0000256" key="4">
    <source>
        <dbReference type="ARBA" id="ARBA00006825"/>
    </source>
</evidence>
<evidence type="ECO:0000313" key="15">
    <source>
        <dbReference type="EMBL" id="SUZ95227.1"/>
    </source>
</evidence>
<keyword evidence="8" id="KW-0560">Oxidoreductase</keyword>
<reference evidence="15" key="1">
    <citation type="submission" date="2018-05" db="EMBL/GenBank/DDBJ databases">
        <authorList>
            <person name="Lanie J.A."/>
            <person name="Ng W.-L."/>
            <person name="Kazmierczak K.M."/>
            <person name="Andrzejewski T.M."/>
            <person name="Davidsen T.M."/>
            <person name="Wayne K.J."/>
            <person name="Tettelin H."/>
            <person name="Glass J.I."/>
            <person name="Rusch D."/>
            <person name="Podicherti R."/>
            <person name="Tsui H.-C.T."/>
            <person name="Winkler M.E."/>
        </authorList>
    </citation>
    <scope>NUCLEOTIDE SEQUENCE</scope>
</reference>
<dbReference type="FunFam" id="3.40.50.720:FF:000045">
    <property type="entry name" value="1-deoxy-D-xylulose 5-phosphate reductoisomerase"/>
    <property type="match status" value="1"/>
</dbReference>
<dbReference type="UniPathway" id="UPA00056">
    <property type="reaction ID" value="UER00092"/>
</dbReference>
<dbReference type="InterPro" id="IPR013644">
    <property type="entry name" value="DXP_reductoisomerase_C"/>
</dbReference>
<dbReference type="Gene3D" id="1.10.1740.10">
    <property type="match status" value="1"/>
</dbReference>
<dbReference type="SUPFAM" id="SSF51735">
    <property type="entry name" value="NAD(P)-binding Rossmann-fold domains"/>
    <property type="match status" value="1"/>
</dbReference>
<feature type="domain" description="DXP reductoisomerase C-terminal" evidence="14">
    <location>
        <begin position="263"/>
        <end position="382"/>
    </location>
</feature>
<protein>
    <recommendedName>
        <fullName evidence="5">1-deoxy-D-xylulose-5-phosphate reductoisomerase</fullName>
        <ecNumber evidence="5">1.1.1.267</ecNumber>
    </recommendedName>
</protein>
<dbReference type="SUPFAM" id="SSF69055">
    <property type="entry name" value="1-deoxy-D-xylulose-5-phosphate reductoisomerase, C-terminal domain"/>
    <property type="match status" value="1"/>
</dbReference>
<proteinExistence type="inferred from homology"/>
<evidence type="ECO:0000256" key="11">
    <source>
        <dbReference type="ARBA" id="ARBA00048543"/>
    </source>
</evidence>
<gene>
    <name evidence="15" type="ORF">METZ01_LOCUS48081</name>
</gene>
<evidence type="ECO:0000256" key="1">
    <source>
        <dbReference type="ARBA" id="ARBA00001936"/>
    </source>
</evidence>
<keyword evidence="7" id="KW-0521">NADP</keyword>
<evidence type="ECO:0000256" key="2">
    <source>
        <dbReference type="ARBA" id="ARBA00001946"/>
    </source>
</evidence>
<evidence type="ECO:0000256" key="10">
    <source>
        <dbReference type="ARBA" id="ARBA00023229"/>
    </source>
</evidence>
<comment type="similarity">
    <text evidence="4">Belongs to the DXR family.</text>
</comment>
<evidence type="ECO:0000259" key="13">
    <source>
        <dbReference type="Pfam" id="PF08436"/>
    </source>
</evidence>
<dbReference type="Pfam" id="PF02670">
    <property type="entry name" value="DXP_reductoisom"/>
    <property type="match status" value="1"/>
</dbReference>
<keyword evidence="6" id="KW-0479">Metal-binding</keyword>
<accession>A0A381RZ34</accession>
<dbReference type="EC" id="1.1.1.267" evidence="5"/>
<dbReference type="PIRSF" id="PIRSF006205">
    <property type="entry name" value="Dxp_reductismrs"/>
    <property type="match status" value="1"/>
</dbReference>
<dbReference type="InterPro" id="IPR026877">
    <property type="entry name" value="DXPR_C"/>
</dbReference>
<dbReference type="PANTHER" id="PTHR30525">
    <property type="entry name" value="1-DEOXY-D-XYLULOSE 5-PHOSPHATE REDUCTOISOMERASE"/>
    <property type="match status" value="1"/>
</dbReference>
<comment type="cofactor">
    <cofactor evidence="1">
        <name>Mn(2+)</name>
        <dbReference type="ChEBI" id="CHEBI:29035"/>
    </cofactor>
</comment>
<dbReference type="Gene3D" id="3.40.50.720">
    <property type="entry name" value="NAD(P)-binding Rossmann-like Domain"/>
    <property type="match status" value="1"/>
</dbReference>
<dbReference type="GO" id="GO:0030604">
    <property type="term" value="F:1-deoxy-D-xylulose-5-phosphate reductoisomerase activity"/>
    <property type="evidence" value="ECO:0007669"/>
    <property type="project" value="UniProtKB-EC"/>
</dbReference>
<dbReference type="GO" id="GO:0030145">
    <property type="term" value="F:manganese ion binding"/>
    <property type="evidence" value="ECO:0007669"/>
    <property type="project" value="TreeGrafter"/>
</dbReference>
<comment type="cofactor">
    <cofactor evidence="2">
        <name>Mg(2+)</name>
        <dbReference type="ChEBI" id="CHEBI:18420"/>
    </cofactor>
</comment>
<keyword evidence="9" id="KW-0464">Manganese</keyword>
<comment type="pathway">
    <text evidence="3">Isoprenoid biosynthesis; isopentenyl diphosphate biosynthesis via DXP pathway; isopentenyl diphosphate from 1-deoxy-D-xylulose 5-phosphate: step 1/6.</text>
</comment>
<evidence type="ECO:0000256" key="9">
    <source>
        <dbReference type="ARBA" id="ARBA00023211"/>
    </source>
</evidence>
<evidence type="ECO:0000256" key="3">
    <source>
        <dbReference type="ARBA" id="ARBA00005094"/>
    </source>
</evidence>
<dbReference type="InterPro" id="IPR003821">
    <property type="entry name" value="DXP_reductoisomerase"/>
</dbReference>
<dbReference type="Pfam" id="PF08436">
    <property type="entry name" value="DXP_redisom_C"/>
    <property type="match status" value="1"/>
</dbReference>
<dbReference type="InterPro" id="IPR036169">
    <property type="entry name" value="DXPR_C_sf"/>
</dbReference>
<feature type="non-terminal residue" evidence="15">
    <location>
        <position position="1"/>
    </location>
</feature>
<dbReference type="EMBL" id="UINC01002306">
    <property type="protein sequence ID" value="SUZ95227.1"/>
    <property type="molecule type" value="Genomic_DNA"/>
</dbReference>
<evidence type="ECO:0000259" key="12">
    <source>
        <dbReference type="Pfam" id="PF02670"/>
    </source>
</evidence>
<dbReference type="SUPFAM" id="SSF55347">
    <property type="entry name" value="Glyceraldehyde-3-phosphate dehydrogenase-like, C-terminal domain"/>
    <property type="match status" value="1"/>
</dbReference>
<evidence type="ECO:0000256" key="5">
    <source>
        <dbReference type="ARBA" id="ARBA00012366"/>
    </source>
</evidence>
<name>A0A381RZ34_9ZZZZ</name>
<dbReference type="NCBIfam" id="TIGR00243">
    <property type="entry name" value="Dxr"/>
    <property type="match status" value="1"/>
</dbReference>
<comment type="catalytic activity">
    <reaction evidence="11">
        <text>2-C-methyl-D-erythritol 4-phosphate + NADP(+) = 1-deoxy-D-xylulose 5-phosphate + NADPH + H(+)</text>
        <dbReference type="Rhea" id="RHEA:13717"/>
        <dbReference type="ChEBI" id="CHEBI:15378"/>
        <dbReference type="ChEBI" id="CHEBI:57783"/>
        <dbReference type="ChEBI" id="CHEBI:57792"/>
        <dbReference type="ChEBI" id="CHEBI:58262"/>
        <dbReference type="ChEBI" id="CHEBI:58349"/>
        <dbReference type="EC" id="1.1.1.267"/>
    </reaction>
    <physiologicalReaction direction="right-to-left" evidence="11">
        <dbReference type="Rhea" id="RHEA:13719"/>
    </physiologicalReaction>
</comment>
<organism evidence="15">
    <name type="scientific">marine metagenome</name>
    <dbReference type="NCBI Taxonomy" id="408172"/>
    <lineage>
        <taxon>unclassified sequences</taxon>
        <taxon>metagenomes</taxon>
        <taxon>ecological metagenomes</taxon>
    </lineage>
</organism>
<evidence type="ECO:0000256" key="7">
    <source>
        <dbReference type="ARBA" id="ARBA00022857"/>
    </source>
</evidence>
<dbReference type="NCBIfam" id="NF009114">
    <property type="entry name" value="PRK12464.1"/>
    <property type="match status" value="1"/>
</dbReference>
<evidence type="ECO:0000256" key="6">
    <source>
        <dbReference type="ARBA" id="ARBA00022723"/>
    </source>
</evidence>
<evidence type="ECO:0000256" key="8">
    <source>
        <dbReference type="ARBA" id="ARBA00023002"/>
    </source>
</evidence>
<feature type="domain" description="1-deoxy-D-xylulose 5-phosphate reductoisomerase C-terminal" evidence="13">
    <location>
        <begin position="148"/>
        <end position="231"/>
    </location>
</feature>
<dbReference type="InterPro" id="IPR013512">
    <property type="entry name" value="DXP_reductoisomerase_N"/>
</dbReference>
<feature type="domain" description="1-deoxy-D-xylulose 5-phosphate reductoisomerase N-terminal" evidence="12">
    <location>
        <begin position="4"/>
        <end position="134"/>
    </location>
</feature>
<dbReference type="AlphaFoldDB" id="A0A381RZ34"/>
<sequence length="395" mass="41863">VTRIAILGSTGSIGCSALSVAAAHPERIDVVCLAAGRNVDRFVRQVEQHRPSVIALADDDGLAAVRSRLGLSGAGDGVSSWSGAGGLREAATHPDVDVVLCATTGTTALDAVFAAIEAGKTIALANKEVLVMAGALVMDAARRRGVQVLPVDSEHNAIHQCLHGRPLAAVNRLILTASGGPFREWAPERLVGVTPTDALAHPTWRMGRKITVDSATLMNKGLEVIEARWLFDVPGEQIDVLVHPQSVVHSLVEFCDGSQIAQLGVTDMRLPIQYAFSYPDRWETGLPTLDLAACGPLEFERPDTARFPCLSLAYRALGGGAALPAALNAANEVAVEAFLGEVIPFTAIPVVIEQALDDVESRGGEPPATLDDVRSVDTRTREFSRALVSELQSRR</sequence>
<dbReference type="GO" id="GO:0051484">
    <property type="term" value="P:isopentenyl diphosphate biosynthetic process, methylerythritol 4-phosphate pathway involved in terpenoid biosynthetic process"/>
    <property type="evidence" value="ECO:0007669"/>
    <property type="project" value="TreeGrafter"/>
</dbReference>
<dbReference type="Pfam" id="PF13288">
    <property type="entry name" value="DXPR_C"/>
    <property type="match status" value="1"/>
</dbReference>